<dbReference type="RefSeq" id="WP_419184934.1">
    <property type="nucleotide sequence ID" value="NZ_LDUG01000057.1"/>
</dbReference>
<accession>A0A106BH62</accession>
<feature type="non-terminal residue" evidence="3">
    <location>
        <position position="240"/>
    </location>
</feature>
<keyword evidence="4" id="KW-1185">Reference proteome</keyword>
<keyword evidence="2" id="KW-0472">Membrane</keyword>
<proteinExistence type="predicted"/>
<feature type="compositionally biased region" description="Polar residues" evidence="1">
    <location>
        <begin position="72"/>
        <end position="84"/>
    </location>
</feature>
<protein>
    <submittedName>
        <fullName evidence="3">Fimbrial protein FimV</fullName>
    </submittedName>
</protein>
<keyword evidence="2" id="KW-0812">Transmembrane</keyword>
<dbReference type="EMBL" id="LDUG01000057">
    <property type="protein sequence ID" value="KVW92451.1"/>
    <property type="molecule type" value="Genomic_DNA"/>
</dbReference>
<keyword evidence="2" id="KW-1133">Transmembrane helix</keyword>
<organism evidence="3 4">
    <name type="scientific">Thiobacillus denitrificans</name>
    <dbReference type="NCBI Taxonomy" id="36861"/>
    <lineage>
        <taxon>Bacteria</taxon>
        <taxon>Pseudomonadati</taxon>
        <taxon>Pseudomonadota</taxon>
        <taxon>Betaproteobacteria</taxon>
        <taxon>Nitrosomonadales</taxon>
        <taxon>Thiobacillaceae</taxon>
        <taxon>Thiobacillus</taxon>
    </lineage>
</organism>
<comment type="caution">
    <text evidence="3">The sequence shown here is derived from an EMBL/GenBank/DDBJ whole genome shotgun (WGS) entry which is preliminary data.</text>
</comment>
<evidence type="ECO:0000313" key="3">
    <source>
        <dbReference type="EMBL" id="KVW92451.1"/>
    </source>
</evidence>
<feature type="region of interest" description="Disordered" evidence="1">
    <location>
        <begin position="60"/>
        <end position="84"/>
    </location>
</feature>
<gene>
    <name evidence="3" type="ORF">ABW22_15850</name>
</gene>
<feature type="non-terminal residue" evidence="3">
    <location>
        <position position="1"/>
    </location>
</feature>
<dbReference type="Proteomes" id="UP000064243">
    <property type="component" value="Unassembled WGS sequence"/>
</dbReference>
<name>A0A106BH62_THIDE</name>
<reference evidence="3 4" key="1">
    <citation type="journal article" date="2015" name="Appl. Environ. Microbiol.">
        <title>Aerobic and Anaerobic Thiosulfate Oxidation by a Cold-Adapted, Subglacial Chemoautotroph.</title>
        <authorList>
            <person name="Harrold Z.R."/>
            <person name="Skidmore M.L."/>
            <person name="Hamilton T.L."/>
            <person name="Desch L."/>
            <person name="Amada K."/>
            <person name="van Gelder W."/>
            <person name="Glover K."/>
            <person name="Roden E.E."/>
            <person name="Boyd E.S."/>
        </authorList>
    </citation>
    <scope>NUCLEOTIDE SEQUENCE [LARGE SCALE GENOMIC DNA]</scope>
    <source>
        <strain evidence="3 4">RG</strain>
    </source>
</reference>
<sequence length="240" mass="25566">PPESGLIDEWIANPLMLPLAGGLLALLAGFGFYRYRRRNKAAQVDSSFLESRLQPDSFFGASGGQRVDTNEGKTTGSSVAYSPSQLDAGGDVDPVAEADVYLAYGRDLQAEEILKEALRTTPMRVAIHGKLLEIYAKRHDSKAFDGVALEAFNLTQGFGPEWAYIAEMGRQVDPDNPMYQPGGQPAAEDYIGEAKKPHPTGTIASFAQAGSAVSAPMTNVDLDLDFSLDDALGVAAIAAP</sequence>
<evidence type="ECO:0000313" key="4">
    <source>
        <dbReference type="Proteomes" id="UP000064243"/>
    </source>
</evidence>
<feature type="transmembrane region" description="Helical" evidence="2">
    <location>
        <begin position="15"/>
        <end position="33"/>
    </location>
</feature>
<evidence type="ECO:0000256" key="2">
    <source>
        <dbReference type="SAM" id="Phobius"/>
    </source>
</evidence>
<dbReference type="AlphaFoldDB" id="A0A106BH62"/>
<evidence type="ECO:0000256" key="1">
    <source>
        <dbReference type="SAM" id="MobiDB-lite"/>
    </source>
</evidence>